<dbReference type="GeneID" id="66065497"/>
<evidence type="ECO:0000313" key="12">
    <source>
        <dbReference type="Proteomes" id="UP000027002"/>
    </source>
</evidence>
<dbReference type="GO" id="GO:0005506">
    <property type="term" value="F:iron ion binding"/>
    <property type="evidence" value="ECO:0007669"/>
    <property type="project" value="InterPro"/>
</dbReference>
<comment type="cofactor">
    <cofactor evidence="1 8">
        <name>heme</name>
        <dbReference type="ChEBI" id="CHEBI:30413"/>
    </cofactor>
</comment>
<keyword evidence="5 9" id="KW-0560">Oxidoreductase</keyword>
<dbReference type="CDD" id="cd11065">
    <property type="entry name" value="CYP64-like"/>
    <property type="match status" value="1"/>
</dbReference>
<gene>
    <name evidence="11" type="ORF">UV8b_04719</name>
    <name evidence="10" type="ORF">UVI_02029730</name>
</gene>
<dbReference type="InterPro" id="IPR017972">
    <property type="entry name" value="Cyt_P450_CS"/>
</dbReference>
<evidence type="ECO:0000256" key="4">
    <source>
        <dbReference type="ARBA" id="ARBA00022723"/>
    </source>
</evidence>
<dbReference type="PROSITE" id="PS00086">
    <property type="entry name" value="CYTOCHROME_P450"/>
    <property type="match status" value="1"/>
</dbReference>
<dbReference type="InterPro" id="IPR001128">
    <property type="entry name" value="Cyt_P450"/>
</dbReference>
<comment type="similarity">
    <text evidence="2 9">Belongs to the cytochrome P450 family.</text>
</comment>
<evidence type="ECO:0000256" key="8">
    <source>
        <dbReference type="PIRSR" id="PIRSR602401-1"/>
    </source>
</evidence>
<organism evidence="10 13">
    <name type="scientific">Ustilaginoidea virens</name>
    <name type="common">Rice false smut fungus</name>
    <name type="synonym">Villosiclava virens</name>
    <dbReference type="NCBI Taxonomy" id="1159556"/>
    <lineage>
        <taxon>Eukaryota</taxon>
        <taxon>Fungi</taxon>
        <taxon>Dikarya</taxon>
        <taxon>Ascomycota</taxon>
        <taxon>Pezizomycotina</taxon>
        <taxon>Sordariomycetes</taxon>
        <taxon>Hypocreomycetidae</taxon>
        <taxon>Hypocreales</taxon>
        <taxon>Clavicipitaceae</taxon>
        <taxon>Ustilaginoidea</taxon>
    </lineage>
</organism>
<keyword evidence="4 8" id="KW-0479">Metal-binding</keyword>
<keyword evidence="6 8" id="KW-0408">Iron</keyword>
<dbReference type="Proteomes" id="UP000027002">
    <property type="component" value="Chromosome 4"/>
</dbReference>
<dbReference type="PANTHER" id="PTHR46300:SF7">
    <property type="entry name" value="P450, PUTATIVE (EUROFUNG)-RELATED"/>
    <property type="match status" value="1"/>
</dbReference>
<reference evidence="13" key="2">
    <citation type="journal article" date="2016" name="Genome Announc.">
        <title>Genome sequence of Ustilaginoidea virens IPU010, a rice pathogenic fungus causing false smut.</title>
        <authorList>
            <person name="Kumagai T."/>
            <person name="Ishii T."/>
            <person name="Terai G."/>
            <person name="Umemura M."/>
            <person name="Machida M."/>
            <person name="Asai K."/>
        </authorList>
    </citation>
    <scope>NUCLEOTIDE SEQUENCE [LARGE SCALE GENOMIC DNA]</scope>
    <source>
        <strain evidence="13">IPU010</strain>
    </source>
</reference>
<name>A0A063C1I7_USTVR</name>
<dbReference type="EMBL" id="BBTG02000012">
    <property type="protein sequence ID" value="GAO15127.1"/>
    <property type="molecule type" value="Genomic_DNA"/>
</dbReference>
<dbReference type="SUPFAM" id="SSF48264">
    <property type="entry name" value="Cytochrome P450"/>
    <property type="match status" value="1"/>
</dbReference>
<dbReference type="PRINTS" id="PR00463">
    <property type="entry name" value="EP450I"/>
</dbReference>
<evidence type="ECO:0000256" key="2">
    <source>
        <dbReference type="ARBA" id="ARBA00010617"/>
    </source>
</evidence>
<dbReference type="HOGENOM" id="CLU_001570_2_3_1"/>
<dbReference type="Pfam" id="PF00067">
    <property type="entry name" value="p450"/>
    <property type="match status" value="1"/>
</dbReference>
<reference evidence="11" key="3">
    <citation type="submission" date="2020-03" db="EMBL/GenBank/DDBJ databases">
        <title>A mixture of massive structural variations and highly conserved coding sequences in Ustilaginoidea virens genome.</title>
        <authorList>
            <person name="Zhang K."/>
            <person name="Zhao Z."/>
            <person name="Zhang Z."/>
            <person name="Li Y."/>
            <person name="Hsiang T."/>
            <person name="Sun W."/>
        </authorList>
    </citation>
    <scope>NUCLEOTIDE SEQUENCE</scope>
    <source>
        <strain evidence="11">UV-8b</strain>
    </source>
</reference>
<dbReference type="Gene3D" id="1.10.630.10">
    <property type="entry name" value="Cytochrome P450"/>
    <property type="match status" value="1"/>
</dbReference>
<reference evidence="10" key="1">
    <citation type="journal article" date="2016" name="Genome Announc.">
        <title>Genome Sequence of Ustilaginoidea virens IPU010, a Rice Pathogenic Fungus Causing False Smut.</title>
        <authorList>
            <person name="Kumagai T."/>
            <person name="Ishii T."/>
            <person name="Terai G."/>
            <person name="Umemura M."/>
            <person name="Machida M."/>
            <person name="Asai K."/>
        </authorList>
    </citation>
    <scope>NUCLEOTIDE SEQUENCE [LARGE SCALE GENOMIC DNA]</scope>
    <source>
        <strain evidence="10">IPU010</strain>
    </source>
</reference>
<dbReference type="InterPro" id="IPR050364">
    <property type="entry name" value="Cytochrome_P450_fung"/>
</dbReference>
<dbReference type="OrthoDB" id="2789670at2759"/>
<dbReference type="InterPro" id="IPR036396">
    <property type="entry name" value="Cyt_P450_sf"/>
</dbReference>
<dbReference type="STRING" id="1159556.A0A063C1I7"/>
<protein>
    <submittedName>
        <fullName evidence="10">Uncharacterized protein</fullName>
    </submittedName>
</protein>
<keyword evidence="3 8" id="KW-0349">Heme</keyword>
<dbReference type="AlphaFoldDB" id="A0A063C1I7"/>
<feature type="binding site" description="axial binding residue" evidence="8">
    <location>
        <position position="437"/>
    </location>
    <ligand>
        <name>heme</name>
        <dbReference type="ChEBI" id="CHEBI:30413"/>
    </ligand>
    <ligandPart>
        <name>Fe</name>
        <dbReference type="ChEBI" id="CHEBI:18248"/>
    </ligandPart>
</feature>
<evidence type="ECO:0000256" key="6">
    <source>
        <dbReference type="ARBA" id="ARBA00023004"/>
    </source>
</evidence>
<dbReference type="PRINTS" id="PR00385">
    <property type="entry name" value="P450"/>
</dbReference>
<dbReference type="GO" id="GO:0016705">
    <property type="term" value="F:oxidoreductase activity, acting on paired donors, with incorporation or reduction of molecular oxygen"/>
    <property type="evidence" value="ECO:0007669"/>
    <property type="project" value="InterPro"/>
</dbReference>
<dbReference type="EMBL" id="CP072756">
    <property type="protein sequence ID" value="QUC20478.1"/>
    <property type="molecule type" value="Genomic_DNA"/>
</dbReference>
<accession>A0A063C1I7</accession>
<dbReference type="PANTHER" id="PTHR46300">
    <property type="entry name" value="P450, PUTATIVE (EUROFUNG)-RELATED-RELATED"/>
    <property type="match status" value="1"/>
</dbReference>
<evidence type="ECO:0000256" key="7">
    <source>
        <dbReference type="ARBA" id="ARBA00023033"/>
    </source>
</evidence>
<keyword evidence="7 9" id="KW-0503">Monooxygenase</keyword>
<dbReference type="RefSeq" id="XP_042998151.1">
    <property type="nucleotide sequence ID" value="XM_043142217.1"/>
</dbReference>
<dbReference type="KEGG" id="uvi:66065497"/>
<evidence type="ECO:0000256" key="1">
    <source>
        <dbReference type="ARBA" id="ARBA00001971"/>
    </source>
</evidence>
<dbReference type="InterPro" id="IPR002401">
    <property type="entry name" value="Cyt_P450_E_grp-I"/>
</dbReference>
<dbReference type="GO" id="GO:0004497">
    <property type="term" value="F:monooxygenase activity"/>
    <property type="evidence" value="ECO:0007669"/>
    <property type="project" value="UniProtKB-KW"/>
</dbReference>
<evidence type="ECO:0000313" key="11">
    <source>
        <dbReference type="EMBL" id="QUC20478.1"/>
    </source>
</evidence>
<keyword evidence="12" id="KW-1185">Reference proteome</keyword>
<evidence type="ECO:0000256" key="9">
    <source>
        <dbReference type="RuleBase" id="RU000461"/>
    </source>
</evidence>
<evidence type="ECO:0000256" key="3">
    <source>
        <dbReference type="ARBA" id="ARBA00022617"/>
    </source>
</evidence>
<dbReference type="GO" id="GO:0020037">
    <property type="term" value="F:heme binding"/>
    <property type="evidence" value="ECO:0007669"/>
    <property type="project" value="InterPro"/>
</dbReference>
<evidence type="ECO:0000256" key="5">
    <source>
        <dbReference type="ARBA" id="ARBA00023002"/>
    </source>
</evidence>
<dbReference type="Proteomes" id="UP000054053">
    <property type="component" value="Unassembled WGS sequence"/>
</dbReference>
<evidence type="ECO:0000313" key="13">
    <source>
        <dbReference type="Proteomes" id="UP000054053"/>
    </source>
</evidence>
<evidence type="ECO:0000313" key="10">
    <source>
        <dbReference type="EMBL" id="GAO15127.1"/>
    </source>
</evidence>
<proteinExistence type="inferred from homology"/>
<sequence>MLLRLLQGILALSALTYLVNHVIRRLKHGRLPPGPRGIPILGNLLHLPPAGVPEFQHWLALKEKYGPVSCLTLRGQPMVLLQDRRVVHEVLDQQSLKTASRPQTEYGAKLCGYNRSAPLMDYTPTLRAHRKLFHQQMGTEALAAKFDGTSLEAARRLLVRTLHDPHRLVEHLDRHMTGVILQATYGYSIRQSGPDPIVRLIHSVSASTNEALVPLVWAVDIFPLLRNVPSALASFKRSARKAWVEIERAVEVPYAFVMNRMDSTASRECFVSRTIAHHQGKGAVSATHADDIKWTAFSMYQAGTDTVSSTLLSLVSAMALFPQVQRKAQEEIARVVGEAGLPAFQHREQMPYMQALIKELHRWSPVAPMGLAHLADQDVHCRGYVVPKGSVLLANVWALMHDPDAYANPDAFDPDRFLERNELDPTNMAFGFGRRTCPGRLLAKATLFITAAHMLAMFDVRKALDENGDEVDFTHRHLPGLTGRPAPFPYRIVPRSARHAEIIRGLEGHFAMEGDDDAAAVEKLMSG</sequence>